<dbReference type="OrthoDB" id="2739624at2"/>
<dbReference type="Pfam" id="PF00190">
    <property type="entry name" value="Cupin_1"/>
    <property type="match status" value="1"/>
</dbReference>
<feature type="domain" description="Cupin type-1" evidence="2">
    <location>
        <begin position="22"/>
        <end position="166"/>
    </location>
</feature>
<feature type="region of interest" description="Disordered" evidence="1">
    <location>
        <begin position="184"/>
        <end position="207"/>
    </location>
</feature>
<dbReference type="InterPro" id="IPR011051">
    <property type="entry name" value="RmlC_Cupin_sf"/>
</dbReference>
<dbReference type="InterPro" id="IPR050253">
    <property type="entry name" value="Seed_Storage-Functional"/>
</dbReference>
<evidence type="ECO:0000313" key="4">
    <source>
        <dbReference type="Proteomes" id="UP000288943"/>
    </source>
</evidence>
<dbReference type="SMART" id="SM00835">
    <property type="entry name" value="Cupin_1"/>
    <property type="match status" value="1"/>
</dbReference>
<dbReference type="CDD" id="cd20306">
    <property type="entry name" value="cupin_OxDC-like"/>
    <property type="match status" value="1"/>
</dbReference>
<dbReference type="Proteomes" id="UP000288943">
    <property type="component" value="Chromosome"/>
</dbReference>
<organism evidence="3 4">
    <name type="scientific">Paenibacillus chitinolyticus</name>
    <dbReference type="NCBI Taxonomy" id="79263"/>
    <lineage>
        <taxon>Bacteria</taxon>
        <taxon>Bacillati</taxon>
        <taxon>Bacillota</taxon>
        <taxon>Bacilli</taxon>
        <taxon>Bacillales</taxon>
        <taxon>Paenibacillaceae</taxon>
        <taxon>Paenibacillus</taxon>
    </lineage>
</organism>
<accession>A0A410WZ88</accession>
<dbReference type="PANTHER" id="PTHR31189:SF2">
    <property type="entry name" value="RMLC-LIKE CUPINS SUPERFAMILY PROTEIN"/>
    <property type="match status" value="1"/>
</dbReference>
<protein>
    <submittedName>
        <fullName evidence="3">Cupin domain-containing protein</fullName>
    </submittedName>
</protein>
<name>A0A410WZ88_9BACL</name>
<dbReference type="GeneID" id="95377025"/>
<proteinExistence type="predicted"/>
<evidence type="ECO:0000259" key="2">
    <source>
        <dbReference type="SMART" id="SM00835"/>
    </source>
</evidence>
<dbReference type="Gene3D" id="2.60.120.10">
    <property type="entry name" value="Jelly Rolls"/>
    <property type="match status" value="1"/>
</dbReference>
<dbReference type="KEGG" id="pchi:PC41400_19720"/>
<dbReference type="AlphaFoldDB" id="A0A410WZ88"/>
<evidence type="ECO:0000256" key="1">
    <source>
        <dbReference type="SAM" id="MobiDB-lite"/>
    </source>
</evidence>
<dbReference type="SUPFAM" id="SSF51182">
    <property type="entry name" value="RmlC-like cupins"/>
    <property type="match status" value="1"/>
</dbReference>
<dbReference type="InterPro" id="IPR006045">
    <property type="entry name" value="Cupin_1"/>
</dbReference>
<gene>
    <name evidence="3" type="ORF">PC41400_19720</name>
</gene>
<dbReference type="RefSeq" id="WP_042227101.1">
    <property type="nucleotide sequence ID" value="NZ_CP026520.1"/>
</dbReference>
<evidence type="ECO:0000313" key="3">
    <source>
        <dbReference type="EMBL" id="QAV19765.1"/>
    </source>
</evidence>
<dbReference type="InterPro" id="IPR014710">
    <property type="entry name" value="RmlC-like_jellyroll"/>
</dbReference>
<sequence length="207" mass="22937">MSGYGYRDGRADYHKSSGMPNLAFNVRDNVLFKRNEDNVAYEVTSTQLPPMTGGAFTDLRLGRGHIREPHWHPNAWELHVVVAGEADISVMCPDSPQLVNYRAKEGQVVFVPAGWWHWITPVSEKVHLHAFFNHGQPETVHGSDILRLTPPEVLKNAYNVNAALAGKAFAPIMESVRIGPPVSVPVQSEPGKPANPGQPYLNEKKKT</sequence>
<reference evidence="3 4" key="1">
    <citation type="submission" date="2018-01" db="EMBL/GenBank/DDBJ databases">
        <title>The whole genome sequencing and assembly of Paenibacillus chitinolyticus KCCM 41400 strain.</title>
        <authorList>
            <person name="Kim J.-Y."/>
            <person name="Park M.-K."/>
            <person name="Lee Y.-J."/>
            <person name="Yi H."/>
            <person name="Bahn Y.-S."/>
            <person name="Kim J.F."/>
            <person name="Lee D.-W."/>
        </authorList>
    </citation>
    <scope>NUCLEOTIDE SEQUENCE [LARGE SCALE GENOMIC DNA]</scope>
    <source>
        <strain evidence="3 4">KCCM 41400</strain>
    </source>
</reference>
<dbReference type="EMBL" id="CP026520">
    <property type="protein sequence ID" value="QAV19765.1"/>
    <property type="molecule type" value="Genomic_DNA"/>
</dbReference>
<dbReference type="PANTHER" id="PTHR31189">
    <property type="entry name" value="OS03G0336100 PROTEIN-RELATED"/>
    <property type="match status" value="1"/>
</dbReference>